<dbReference type="InterPro" id="IPR030383">
    <property type="entry name" value="G_VLIG_dom"/>
</dbReference>
<proteinExistence type="predicted"/>
<evidence type="ECO:0000313" key="4">
    <source>
        <dbReference type="Proteomes" id="UP000663879"/>
    </source>
</evidence>
<dbReference type="EMBL" id="CAJNOC010000309">
    <property type="protein sequence ID" value="CAF0742704.1"/>
    <property type="molecule type" value="Genomic_DNA"/>
</dbReference>
<name>A0A813NT10_9BILA</name>
<dbReference type="Pfam" id="PF25683">
    <property type="entry name" value="URGCP_GTPase"/>
    <property type="match status" value="1"/>
</dbReference>
<dbReference type="PROSITE" id="PS51717">
    <property type="entry name" value="G_VLIG"/>
    <property type="match status" value="1"/>
</dbReference>
<keyword evidence="4" id="KW-1185">Reference proteome</keyword>
<dbReference type="PANTHER" id="PTHR22796:SF1">
    <property type="entry name" value="VWFA DOMAIN-CONTAINING PROTEIN"/>
    <property type="match status" value="1"/>
</dbReference>
<evidence type="ECO:0000256" key="1">
    <source>
        <dbReference type="SAM" id="Coils"/>
    </source>
</evidence>
<dbReference type="Proteomes" id="UP000663879">
    <property type="component" value="Unassembled WGS sequence"/>
</dbReference>
<reference evidence="3" key="1">
    <citation type="submission" date="2021-02" db="EMBL/GenBank/DDBJ databases">
        <authorList>
            <person name="Nowell W R."/>
        </authorList>
    </citation>
    <scope>NUCLEOTIDE SEQUENCE</scope>
    <source>
        <strain evidence="3">Ploen Becks lab</strain>
    </source>
</reference>
<dbReference type="SUPFAM" id="SSF52540">
    <property type="entry name" value="P-loop containing nucleoside triphosphate hydrolases"/>
    <property type="match status" value="1"/>
</dbReference>
<sequence>MLTVLSDINNNNIYEKLEQAYPNIEQVLEVINERDLICCLLESVNESSLPRLGYLISKNDYPLPLTYHIFDNSSPNKLKYKFNFDIFYDLLCLTDKSLAIVTGTKSTVRCGKSTLIPFIFPGLNQFSIYKNRIKMPEINNIDILCNDETSEDWVIADFNGFIDNNNLLHFRLFKSISAYSSLHVLNCKLEDFNSESGEPNLEILDVLNWYKKIQNEAKVLILIRDYNSKSKKFVELINSKINTLYSNINLIPVENLFDSKTDEIKLLSYRENFIKKINQEVLQSLNRKSMHSMLDVKDFYDKLCNNDNHYSYEKIMSRVETEFIKIFKFEGDDKINNLRSMFTLSNIYKQIEEYQLQLIKLYGTHEMNNDTSQQINALDKKLSELKRDKLNIKEPKNKFLKFFISLFEQDGSYLINLLIFEKCLLNFKKYELKELRELRQNASSELSDLDIKIKSEQSQNKKLDAKLQQKFANLQLILNETDEKINILDLTLDRFWDEIFLYFDWLDETKKSDSCKDLLIERYIDLLNKGFSIHLLRGNPLNIESSLLATILNKITKYKNIYVISVIGEQSSAKSSLLNSLFGCDFRTSAGRCTVGIYMNFVQYEEKTIVILDTEGLASIETSNKLFDNQMATMAVFCSHLIIINHKGEISTNLENILGITFFAKIHLTKLSFKPSILFILRDQTKRDESSVNGQATKLKERLIKRAEFVNKSLDDAIKIDTKNMHLLSNAFSEDKCNVLTKSVKWRNDIFPDQVLKLRQYLIEYLGSIDQQFLFNSHTELYSKMASYWKTIREAGDNIFNCKDLEEIKIRNEIIYKANELIEQNRSEFSRQLEERIDQDLKKLETNYDDQIKYDCENHIKDSFERVLQKVIDTYDSQTNITFYPESIKTEYRNRIRYQFNWIKDINMKRLNETALRYKNISNFNSTNSKLINQINDLLRSNYNYSEEEFMSMVKERFASVDNENCKKLNDLITPLNDLIQKSQIYYNQNVSFIMGMNNRFRAFPQITDLKKFYEIKDVDFKKWLSRNFLEKIKDKIWSNKDEKIYRIIEIYNTSIISNFPKINSTQISSTLINHLIYLVYDSLFDRTSPLNDSYNFVQVFNDLMKYTLCEMIKNIDQIQRQNFDTEKNKYIKFKSDLINKALNTFRSKYDSRNSGYNSGENFMEYFFNCYTEKKLDQITELNNKFIQNSFKSPTELVNYAYKSSFEISDYENIYKYVTDINRYCLECCLQYVKPQIEINIKDAELKFQTNCSKIMDFLINFQIFSSNEMPIGSIYDFIDKIINDIAMSDDDLETSICDLLQNVKTKMIDIEIQDIQLFVDGFRKSISNQNNALNEKLEKFKFDFNSNAKSEVKQYIEVFLGCNSTCPGCGSKCQNAKGHEGNHCSNKHIFDGFSGWYEIGTNNVVTRFCWEETKYLKLKILTDNETNEYESFKIYLEQIHPNWLYDVTENYNKLGKIQENSETLKFKREVIKAWMNTRKALMRKRNDKQYEQDWKDLEDEEKMLSSNHVAKWNDSF</sequence>
<dbReference type="InterPro" id="IPR027417">
    <property type="entry name" value="P-loop_NTPase"/>
</dbReference>
<dbReference type="Gene3D" id="3.40.50.300">
    <property type="entry name" value="P-loop containing nucleotide triphosphate hydrolases"/>
    <property type="match status" value="1"/>
</dbReference>
<protein>
    <recommendedName>
        <fullName evidence="2">VLIG-type G domain-containing protein</fullName>
    </recommendedName>
</protein>
<dbReference type="GO" id="GO:0005525">
    <property type="term" value="F:GTP binding"/>
    <property type="evidence" value="ECO:0007669"/>
    <property type="project" value="InterPro"/>
</dbReference>
<accession>A0A813NT10</accession>
<comment type="caution">
    <text evidence="3">The sequence shown here is derived from an EMBL/GenBank/DDBJ whole genome shotgun (WGS) entry which is preliminary data.</text>
</comment>
<feature type="domain" description="VLIG-type G" evidence="2">
    <location>
        <begin position="558"/>
        <end position="680"/>
    </location>
</feature>
<organism evidence="3 4">
    <name type="scientific">Brachionus calyciflorus</name>
    <dbReference type="NCBI Taxonomy" id="104777"/>
    <lineage>
        <taxon>Eukaryota</taxon>
        <taxon>Metazoa</taxon>
        <taxon>Spiralia</taxon>
        <taxon>Gnathifera</taxon>
        <taxon>Rotifera</taxon>
        <taxon>Eurotatoria</taxon>
        <taxon>Monogononta</taxon>
        <taxon>Pseudotrocha</taxon>
        <taxon>Ploima</taxon>
        <taxon>Brachionidae</taxon>
        <taxon>Brachionus</taxon>
    </lineage>
</organism>
<feature type="coiled-coil region" evidence="1">
    <location>
        <begin position="425"/>
        <end position="466"/>
    </location>
</feature>
<keyword evidence="1" id="KW-0175">Coiled coil</keyword>
<evidence type="ECO:0000259" key="2">
    <source>
        <dbReference type="PROSITE" id="PS51717"/>
    </source>
</evidence>
<evidence type="ECO:0000313" key="3">
    <source>
        <dbReference type="EMBL" id="CAF0742704.1"/>
    </source>
</evidence>
<dbReference type="OrthoDB" id="1597724at2759"/>
<gene>
    <name evidence="3" type="ORF">OXX778_LOCUS3480</name>
</gene>
<dbReference type="PANTHER" id="PTHR22796">
    <property type="entry name" value="URG4-RELATED"/>
    <property type="match status" value="1"/>
</dbReference>